<organism evidence="15">
    <name type="scientific">Cacopsylla melanoneura</name>
    <dbReference type="NCBI Taxonomy" id="428564"/>
    <lineage>
        <taxon>Eukaryota</taxon>
        <taxon>Metazoa</taxon>
        <taxon>Ecdysozoa</taxon>
        <taxon>Arthropoda</taxon>
        <taxon>Hexapoda</taxon>
        <taxon>Insecta</taxon>
        <taxon>Pterygota</taxon>
        <taxon>Neoptera</taxon>
        <taxon>Paraneoptera</taxon>
        <taxon>Hemiptera</taxon>
        <taxon>Sternorrhyncha</taxon>
        <taxon>Psylloidea</taxon>
        <taxon>Psyllidae</taxon>
        <taxon>Psyllinae</taxon>
        <taxon>Cacopsylla</taxon>
    </lineage>
</organism>
<dbReference type="PANTHER" id="PTHR24388">
    <property type="entry name" value="ZINC FINGER PROTEIN"/>
    <property type="match status" value="1"/>
</dbReference>
<name>A0A8D9AKN7_9HEMI</name>
<comment type="subcellular location">
    <subcellularLocation>
        <location evidence="1">Nucleus</location>
    </subcellularLocation>
</comment>
<accession>A0A8D9AKN7</accession>
<dbReference type="Gene3D" id="3.30.160.60">
    <property type="entry name" value="Classic Zinc Finger"/>
    <property type="match status" value="2"/>
</dbReference>
<keyword evidence="5 12" id="KW-0863">Zinc-finger</keyword>
<sequence length="110" mass="13380">MQYILFLCLISEIFCQYCKYSLDLKTDVLLIHSRSCSWANRPDKKFSYVCIFCKYHTSQMDHMRDHIRRHIGDKPFECQYCEYSTSQKSHLMNHYKKIHLKAFVRTLHMC</sequence>
<dbReference type="AlphaFoldDB" id="A0A8D9AKN7"/>
<evidence type="ECO:0000256" key="11">
    <source>
        <dbReference type="ARBA" id="ARBA00037948"/>
    </source>
</evidence>
<evidence type="ECO:0000256" key="5">
    <source>
        <dbReference type="ARBA" id="ARBA00022771"/>
    </source>
</evidence>
<dbReference type="PANTHER" id="PTHR24388:SF53">
    <property type="entry name" value="CHORION TRANSCRIPTION FACTOR CF2-RELATED"/>
    <property type="match status" value="1"/>
</dbReference>
<keyword evidence="9" id="KW-0804">Transcription</keyword>
<evidence type="ECO:0000256" key="1">
    <source>
        <dbReference type="ARBA" id="ARBA00004123"/>
    </source>
</evidence>
<evidence type="ECO:0000313" key="15">
    <source>
        <dbReference type="EMBL" id="CAG6766951.1"/>
    </source>
</evidence>
<comment type="similarity">
    <text evidence="2">Belongs to the krueppel C2H2-type zinc-finger protein family.</text>
</comment>
<feature type="chain" id="PRO_5034863302" evidence="13">
    <location>
        <begin position="16"/>
        <end position="110"/>
    </location>
</feature>
<evidence type="ECO:0000256" key="2">
    <source>
        <dbReference type="ARBA" id="ARBA00006991"/>
    </source>
</evidence>
<evidence type="ECO:0000256" key="8">
    <source>
        <dbReference type="ARBA" id="ARBA00023125"/>
    </source>
</evidence>
<keyword evidence="3" id="KW-0479">Metal-binding</keyword>
<evidence type="ECO:0000256" key="6">
    <source>
        <dbReference type="ARBA" id="ARBA00022833"/>
    </source>
</evidence>
<dbReference type="InterPro" id="IPR036236">
    <property type="entry name" value="Znf_C2H2_sf"/>
</dbReference>
<evidence type="ECO:0000256" key="7">
    <source>
        <dbReference type="ARBA" id="ARBA00023015"/>
    </source>
</evidence>
<proteinExistence type="inferred from homology"/>
<dbReference type="InterPro" id="IPR013087">
    <property type="entry name" value="Znf_C2H2_type"/>
</dbReference>
<keyword evidence="13" id="KW-0732">Signal</keyword>
<evidence type="ECO:0000256" key="10">
    <source>
        <dbReference type="ARBA" id="ARBA00023242"/>
    </source>
</evidence>
<dbReference type="PROSITE" id="PS50157">
    <property type="entry name" value="ZINC_FINGER_C2H2_2"/>
    <property type="match status" value="2"/>
</dbReference>
<keyword evidence="10" id="KW-0539">Nucleus</keyword>
<evidence type="ECO:0000256" key="12">
    <source>
        <dbReference type="PROSITE-ProRule" id="PRU00042"/>
    </source>
</evidence>
<evidence type="ECO:0000256" key="13">
    <source>
        <dbReference type="SAM" id="SignalP"/>
    </source>
</evidence>
<evidence type="ECO:0000256" key="4">
    <source>
        <dbReference type="ARBA" id="ARBA00022737"/>
    </source>
</evidence>
<keyword evidence="4" id="KW-0677">Repeat</keyword>
<evidence type="ECO:0000259" key="14">
    <source>
        <dbReference type="PROSITE" id="PS50157"/>
    </source>
</evidence>
<dbReference type="SUPFAM" id="SSF57667">
    <property type="entry name" value="beta-beta-alpha zinc fingers"/>
    <property type="match status" value="1"/>
</dbReference>
<dbReference type="SMART" id="SM00355">
    <property type="entry name" value="ZnF_C2H2"/>
    <property type="match status" value="2"/>
</dbReference>
<keyword evidence="7" id="KW-0805">Transcription regulation</keyword>
<evidence type="ECO:0000256" key="3">
    <source>
        <dbReference type="ARBA" id="ARBA00022723"/>
    </source>
</evidence>
<dbReference type="FunFam" id="3.30.160.60:FF:000660">
    <property type="entry name" value="zinc finger protein 64 isoform X1"/>
    <property type="match status" value="1"/>
</dbReference>
<dbReference type="GO" id="GO:0005634">
    <property type="term" value="C:nucleus"/>
    <property type="evidence" value="ECO:0007669"/>
    <property type="project" value="UniProtKB-SubCell"/>
</dbReference>
<reference evidence="15" key="1">
    <citation type="submission" date="2021-05" db="EMBL/GenBank/DDBJ databases">
        <authorList>
            <person name="Alioto T."/>
            <person name="Alioto T."/>
            <person name="Gomez Garrido J."/>
        </authorList>
    </citation>
    <scope>NUCLEOTIDE SEQUENCE</scope>
</reference>
<dbReference type="InterPro" id="IPR050527">
    <property type="entry name" value="Snail/Krueppel_Znf"/>
</dbReference>
<evidence type="ECO:0000256" key="9">
    <source>
        <dbReference type="ARBA" id="ARBA00023163"/>
    </source>
</evidence>
<keyword evidence="6" id="KW-0862">Zinc</keyword>
<feature type="domain" description="C2H2-type" evidence="14">
    <location>
        <begin position="48"/>
        <end position="75"/>
    </location>
</feature>
<keyword evidence="8" id="KW-0238">DNA-binding</keyword>
<dbReference type="EMBL" id="HBUF01571935">
    <property type="protein sequence ID" value="CAG6766951.1"/>
    <property type="molecule type" value="Transcribed_RNA"/>
</dbReference>
<comment type="similarity">
    <text evidence="11">Belongs to the snail C2H2-type zinc-finger protein family.</text>
</comment>
<dbReference type="GO" id="GO:0000978">
    <property type="term" value="F:RNA polymerase II cis-regulatory region sequence-specific DNA binding"/>
    <property type="evidence" value="ECO:0007669"/>
    <property type="project" value="TreeGrafter"/>
</dbReference>
<dbReference type="GO" id="GO:0000981">
    <property type="term" value="F:DNA-binding transcription factor activity, RNA polymerase II-specific"/>
    <property type="evidence" value="ECO:0007669"/>
    <property type="project" value="TreeGrafter"/>
</dbReference>
<feature type="domain" description="C2H2-type" evidence="14">
    <location>
        <begin position="76"/>
        <end position="99"/>
    </location>
</feature>
<protein>
    <submittedName>
        <fullName evidence="15">RE1-silencing transcription factor A</fullName>
    </submittedName>
</protein>
<feature type="signal peptide" evidence="13">
    <location>
        <begin position="1"/>
        <end position="15"/>
    </location>
</feature>
<dbReference type="GO" id="GO:0008270">
    <property type="term" value="F:zinc ion binding"/>
    <property type="evidence" value="ECO:0007669"/>
    <property type="project" value="UniProtKB-KW"/>
</dbReference>